<dbReference type="EMBL" id="LNQB01000051">
    <property type="protein sequence ID" value="OAP49764.1"/>
    <property type="molecule type" value="Genomic_DNA"/>
</dbReference>
<gene>
    <name evidence="1" type="ORF">ATB98_03070</name>
</gene>
<evidence type="ECO:0000313" key="2">
    <source>
        <dbReference type="Proteomes" id="UP000078507"/>
    </source>
</evidence>
<proteinExistence type="predicted"/>
<dbReference type="AlphaFoldDB" id="A0A178YQN4"/>
<name>A0A178YQN4_SINSA</name>
<reference evidence="1 2" key="1">
    <citation type="submission" date="2015-11" db="EMBL/GenBank/DDBJ databases">
        <title>Ensifer anhuiense sp. nov., an effective nitrogen fixation bacterium with Glycine soja.</title>
        <authorList>
            <person name="Yan H."/>
            <person name="Chen W."/>
        </authorList>
    </citation>
    <scope>NUCLEOTIDE SEQUENCE [LARGE SCALE GENOMIC DNA]</scope>
    <source>
        <strain evidence="1 2">LMG 7837</strain>
    </source>
</reference>
<comment type="caution">
    <text evidence="1">The sequence shown here is derived from an EMBL/GenBank/DDBJ whole genome shotgun (WGS) entry which is preliminary data.</text>
</comment>
<keyword evidence="2" id="KW-1185">Reference proteome</keyword>
<dbReference type="Proteomes" id="UP000078507">
    <property type="component" value="Unassembled WGS sequence"/>
</dbReference>
<organism evidence="1 2">
    <name type="scientific">Sinorhizobium saheli</name>
    <dbReference type="NCBI Taxonomy" id="36856"/>
    <lineage>
        <taxon>Bacteria</taxon>
        <taxon>Pseudomonadati</taxon>
        <taxon>Pseudomonadota</taxon>
        <taxon>Alphaproteobacteria</taxon>
        <taxon>Hyphomicrobiales</taxon>
        <taxon>Rhizobiaceae</taxon>
        <taxon>Sinorhizobium/Ensifer group</taxon>
        <taxon>Sinorhizobium</taxon>
    </lineage>
</organism>
<accession>A0A178YQN4</accession>
<dbReference type="RefSeq" id="WP_066868837.1">
    <property type="nucleotide sequence ID" value="NZ_LNQB01000051.1"/>
</dbReference>
<dbReference type="OrthoDB" id="6889398at2"/>
<protein>
    <submittedName>
        <fullName evidence="1">Uncharacterized protein</fullName>
    </submittedName>
</protein>
<dbReference type="STRING" id="36856.ATB98_03070"/>
<sequence>MTVVPPVETATLPMSPAAQEPVSVATQNLFEHSALNANTLPHGASPADLGRTIVDNLQGFVERAGKFANGSTLLPQPGDAPTSQSFAPNAVGAETSVTRTPDSAAGRLVEALGRIFDHAIETQMVVRAPTQFTSATMTLTKGQ</sequence>
<evidence type="ECO:0000313" key="1">
    <source>
        <dbReference type="EMBL" id="OAP49764.1"/>
    </source>
</evidence>